<keyword evidence="2" id="KW-1185">Reference proteome</keyword>
<name>A0AAD6LV83_9ROSI</name>
<evidence type="ECO:0000313" key="1">
    <source>
        <dbReference type="EMBL" id="KAJ6973950.1"/>
    </source>
</evidence>
<organism evidence="1 2">
    <name type="scientific">Populus alba x Populus x berolinensis</name>
    <dbReference type="NCBI Taxonomy" id="444605"/>
    <lineage>
        <taxon>Eukaryota</taxon>
        <taxon>Viridiplantae</taxon>
        <taxon>Streptophyta</taxon>
        <taxon>Embryophyta</taxon>
        <taxon>Tracheophyta</taxon>
        <taxon>Spermatophyta</taxon>
        <taxon>Magnoliopsida</taxon>
        <taxon>eudicotyledons</taxon>
        <taxon>Gunneridae</taxon>
        <taxon>Pentapetalae</taxon>
        <taxon>rosids</taxon>
        <taxon>fabids</taxon>
        <taxon>Malpighiales</taxon>
        <taxon>Salicaceae</taxon>
        <taxon>Saliceae</taxon>
        <taxon>Populus</taxon>
    </lineage>
</organism>
<dbReference type="EMBL" id="JAQIZT010000013">
    <property type="protein sequence ID" value="KAJ6973950.1"/>
    <property type="molecule type" value="Genomic_DNA"/>
</dbReference>
<protein>
    <submittedName>
        <fullName evidence="1">Uncharacterized protein</fullName>
    </submittedName>
</protein>
<evidence type="ECO:0000313" key="2">
    <source>
        <dbReference type="Proteomes" id="UP001164929"/>
    </source>
</evidence>
<proteinExistence type="predicted"/>
<sequence length="137" mass="15552">MKCDLATICFGTLMAWPDPLRDSTRNKRPAHHIMQESIAANNFTFLCSWIAVYLKFSDTAINAHVLHVLHYLHNANVCPDDEVGIPPCWILESQNVHLINLSVTQTRNKDALSKDPGRNFIWRGEDSFFPDGLKSTD</sequence>
<dbReference type="Proteomes" id="UP001164929">
    <property type="component" value="Chromosome 13"/>
</dbReference>
<accession>A0AAD6LV83</accession>
<dbReference type="AlphaFoldDB" id="A0AAD6LV83"/>
<comment type="caution">
    <text evidence="1">The sequence shown here is derived from an EMBL/GenBank/DDBJ whole genome shotgun (WGS) entry which is preliminary data.</text>
</comment>
<gene>
    <name evidence="1" type="ORF">NC653_030099</name>
</gene>
<reference evidence="1" key="1">
    <citation type="journal article" date="2023" name="Mol. Ecol. Resour.">
        <title>Chromosome-level genome assembly of a triploid poplar Populus alba 'Berolinensis'.</title>
        <authorList>
            <person name="Chen S."/>
            <person name="Yu Y."/>
            <person name="Wang X."/>
            <person name="Wang S."/>
            <person name="Zhang T."/>
            <person name="Zhou Y."/>
            <person name="He R."/>
            <person name="Meng N."/>
            <person name="Wang Y."/>
            <person name="Liu W."/>
            <person name="Liu Z."/>
            <person name="Liu J."/>
            <person name="Guo Q."/>
            <person name="Huang H."/>
            <person name="Sederoff R.R."/>
            <person name="Wang G."/>
            <person name="Qu G."/>
            <person name="Chen S."/>
        </authorList>
    </citation>
    <scope>NUCLEOTIDE SEQUENCE</scope>
    <source>
        <strain evidence="1">SC-2020</strain>
    </source>
</reference>